<comment type="caution">
    <text evidence="1">The sequence shown here is derived from an EMBL/GenBank/DDBJ whole genome shotgun (WGS) entry which is preliminary data.</text>
</comment>
<name>A0AAV4U8N2_9ARAC</name>
<protein>
    <submittedName>
        <fullName evidence="1">Uncharacterized protein</fullName>
    </submittedName>
</protein>
<dbReference type="Proteomes" id="UP001054837">
    <property type="component" value="Unassembled WGS sequence"/>
</dbReference>
<accession>A0AAV4U8N2</accession>
<sequence length="134" mass="15025">MCVSVPTLRNPLHKAEIDAETLHFLLPFEYTNGHVNIAAGSGRHTVPRDSQRHAEIPLYSKRLATLVKFSRWNQFRDVIEVGYGEGCLASREPIYTSKHLIVMLIEISTRSSVFLNGLKCGVVVHVGRVNNIQS</sequence>
<evidence type="ECO:0000313" key="2">
    <source>
        <dbReference type="Proteomes" id="UP001054837"/>
    </source>
</evidence>
<organism evidence="1 2">
    <name type="scientific">Caerostris darwini</name>
    <dbReference type="NCBI Taxonomy" id="1538125"/>
    <lineage>
        <taxon>Eukaryota</taxon>
        <taxon>Metazoa</taxon>
        <taxon>Ecdysozoa</taxon>
        <taxon>Arthropoda</taxon>
        <taxon>Chelicerata</taxon>
        <taxon>Arachnida</taxon>
        <taxon>Araneae</taxon>
        <taxon>Araneomorphae</taxon>
        <taxon>Entelegynae</taxon>
        <taxon>Araneoidea</taxon>
        <taxon>Araneidae</taxon>
        <taxon>Caerostris</taxon>
    </lineage>
</organism>
<dbReference type="EMBL" id="BPLQ01010848">
    <property type="protein sequence ID" value="GIY54000.1"/>
    <property type="molecule type" value="Genomic_DNA"/>
</dbReference>
<gene>
    <name evidence="1" type="ORF">CDAR_477141</name>
</gene>
<evidence type="ECO:0000313" key="1">
    <source>
        <dbReference type="EMBL" id="GIY54000.1"/>
    </source>
</evidence>
<dbReference type="AlphaFoldDB" id="A0AAV4U8N2"/>
<proteinExistence type="predicted"/>
<keyword evidence="2" id="KW-1185">Reference proteome</keyword>
<reference evidence="1 2" key="1">
    <citation type="submission" date="2021-06" db="EMBL/GenBank/DDBJ databases">
        <title>Caerostris darwini draft genome.</title>
        <authorList>
            <person name="Kono N."/>
            <person name="Arakawa K."/>
        </authorList>
    </citation>
    <scope>NUCLEOTIDE SEQUENCE [LARGE SCALE GENOMIC DNA]</scope>
</reference>